<proteinExistence type="predicted"/>
<organism evidence="1 2">
    <name type="scientific">Streptomyces klenkii</name>
    <dbReference type="NCBI Taxonomy" id="1420899"/>
    <lineage>
        <taxon>Bacteria</taxon>
        <taxon>Bacillati</taxon>
        <taxon>Actinomycetota</taxon>
        <taxon>Actinomycetes</taxon>
        <taxon>Kitasatosporales</taxon>
        <taxon>Streptomycetaceae</taxon>
        <taxon>Streptomyces</taxon>
    </lineage>
</organism>
<protein>
    <submittedName>
        <fullName evidence="1">Uncharacterized protein</fullName>
    </submittedName>
</protein>
<gene>
    <name evidence="1" type="ORF">D7231_35260</name>
</gene>
<dbReference type="Proteomes" id="UP000270343">
    <property type="component" value="Unassembled WGS sequence"/>
</dbReference>
<evidence type="ECO:0000313" key="2">
    <source>
        <dbReference type="Proteomes" id="UP000270343"/>
    </source>
</evidence>
<sequence>MDNVPSPLELLRAARPEVTAVTPAEWLAETGGVLEAIPYRWLYWPDVLEVHGAAFVDLSGLGREAIAERIGQV</sequence>
<dbReference type="EMBL" id="RBAM01000139">
    <property type="protein sequence ID" value="RKN52401.1"/>
    <property type="molecule type" value="Genomic_DNA"/>
</dbReference>
<accession>A0A3A9ZW40</accession>
<dbReference type="AlphaFoldDB" id="A0A3A9ZW40"/>
<name>A0A3A9ZW40_9ACTN</name>
<feature type="non-terminal residue" evidence="1">
    <location>
        <position position="73"/>
    </location>
</feature>
<evidence type="ECO:0000313" key="1">
    <source>
        <dbReference type="EMBL" id="RKN52401.1"/>
    </source>
</evidence>
<comment type="caution">
    <text evidence="1">The sequence shown here is derived from an EMBL/GenBank/DDBJ whole genome shotgun (WGS) entry which is preliminary data.</text>
</comment>
<dbReference type="RefSeq" id="WP_199739540.1">
    <property type="nucleotide sequence ID" value="NZ_RBAM01000139.1"/>
</dbReference>
<reference evidence="1 2" key="1">
    <citation type="journal article" date="2015" name="Antonie Van Leeuwenhoek">
        <title>Streptomyces klenkii sp. nov., isolated from deep marine sediment.</title>
        <authorList>
            <person name="Veyisoglu A."/>
            <person name="Sahin N."/>
        </authorList>
    </citation>
    <scope>NUCLEOTIDE SEQUENCE [LARGE SCALE GENOMIC DNA]</scope>
    <source>
        <strain evidence="1 2">KCTC 29202</strain>
    </source>
</reference>
<keyword evidence="2" id="KW-1185">Reference proteome</keyword>